<organism evidence="3">
    <name type="scientific">Paramoeba aestuarina</name>
    <dbReference type="NCBI Taxonomy" id="180227"/>
    <lineage>
        <taxon>Eukaryota</taxon>
        <taxon>Amoebozoa</taxon>
        <taxon>Discosea</taxon>
        <taxon>Flabellinia</taxon>
        <taxon>Dactylopodida</taxon>
        <taxon>Paramoebidae</taxon>
        <taxon>Paramoeba</taxon>
    </lineage>
</organism>
<evidence type="ECO:0000313" key="3">
    <source>
        <dbReference type="EMBL" id="CAE2337851.1"/>
    </source>
</evidence>
<gene>
    <name evidence="3" type="ORF">NAES01612_LOCUS24932</name>
</gene>
<dbReference type="Gene3D" id="3.30.60.190">
    <property type="match status" value="1"/>
</dbReference>
<dbReference type="Pfam" id="PF04438">
    <property type="entry name" value="zf-HIT"/>
    <property type="match status" value="1"/>
</dbReference>
<evidence type="ECO:0000256" key="1">
    <source>
        <dbReference type="SAM" id="MobiDB-lite"/>
    </source>
</evidence>
<dbReference type="CDD" id="cd23024">
    <property type="entry name" value="zf-HIT_ZNHIT2-3"/>
    <property type="match status" value="1"/>
</dbReference>
<dbReference type="AlphaFoldDB" id="A0A7S4UJH6"/>
<accession>A0A7S4UJH6</accession>
<protein>
    <recommendedName>
        <fullName evidence="2">HIT-type domain-containing protein</fullName>
    </recommendedName>
</protein>
<name>A0A7S4UJH6_9EUKA</name>
<feature type="region of interest" description="Disordered" evidence="1">
    <location>
        <begin position="43"/>
        <end position="64"/>
    </location>
</feature>
<evidence type="ECO:0000259" key="2">
    <source>
        <dbReference type="Pfam" id="PF04438"/>
    </source>
</evidence>
<dbReference type="InterPro" id="IPR007529">
    <property type="entry name" value="Znf_HIT"/>
</dbReference>
<feature type="domain" description="HIT-type" evidence="2">
    <location>
        <begin position="10"/>
        <end position="38"/>
    </location>
</feature>
<proteinExistence type="predicted"/>
<sequence>MILSHVMNAPCAICHENPSKYTCAQCSDIVYCSVTCYKEHAATHTSPAVPPKNISKKSRDTPTEALEDMEGVMTRKQMHALAVDPKIIDQLKSRELQQLILSIDSSRNRLDALETAEYNIPEFATFVDHVSGVLFESQ</sequence>
<reference evidence="3" key="1">
    <citation type="submission" date="2021-01" db="EMBL/GenBank/DDBJ databases">
        <authorList>
            <person name="Corre E."/>
            <person name="Pelletier E."/>
            <person name="Niang G."/>
            <person name="Scheremetjew M."/>
            <person name="Finn R."/>
            <person name="Kale V."/>
            <person name="Holt S."/>
            <person name="Cochrane G."/>
            <person name="Meng A."/>
            <person name="Brown T."/>
            <person name="Cohen L."/>
        </authorList>
    </citation>
    <scope>NUCLEOTIDE SEQUENCE</scope>
    <source>
        <strain evidence="3">SoJaBio B1-5/56/2</strain>
    </source>
</reference>
<dbReference type="SUPFAM" id="SSF144232">
    <property type="entry name" value="HIT/MYND zinc finger-like"/>
    <property type="match status" value="1"/>
</dbReference>
<dbReference type="EMBL" id="HBKR01038196">
    <property type="protein sequence ID" value="CAE2337851.1"/>
    <property type="molecule type" value="Transcribed_RNA"/>
</dbReference>